<dbReference type="Proteomes" id="UP001501867">
    <property type="component" value="Unassembled WGS sequence"/>
</dbReference>
<accession>A0ABP3F157</accession>
<feature type="domain" description="Phospholipid/glycerol acyltransferase" evidence="1">
    <location>
        <begin position="59"/>
        <end position="175"/>
    </location>
</feature>
<protein>
    <submittedName>
        <fullName evidence="2">Lysophospholipid acyltransferase family protein</fullName>
    </submittedName>
</protein>
<proteinExistence type="predicted"/>
<comment type="caution">
    <text evidence="2">The sequence shown here is derived from an EMBL/GenBank/DDBJ whole genome shotgun (WGS) entry which is preliminary data.</text>
</comment>
<sequence>MTESLADVIEVAGSELRFLRKLLGAAGEDAWERLLEWFIDEWFRLDVLGLENIPADGPAVLVSNHSGAWGLDAFVLHKVLRRSLRRELHVLAAPFVFRLPVLGPYAARMGAVPSDPRAALKRLGDGELVAVFPEGVSGLEKPFRDRYRLQSFNPGFAVAALHTGAPVVPVGVIGAEESSPKIGELPALARFLDLPYFPLTSPFPLPAKWLITIGEPITPPDRPRGFGDRSAAARRLSAEVRDTVQGMVDRERGRRDGFLR</sequence>
<dbReference type="RefSeq" id="WP_344157409.1">
    <property type="nucleotide sequence ID" value="NZ_BAAABV010000015.1"/>
</dbReference>
<dbReference type="GO" id="GO:0016746">
    <property type="term" value="F:acyltransferase activity"/>
    <property type="evidence" value="ECO:0007669"/>
    <property type="project" value="UniProtKB-KW"/>
</dbReference>
<dbReference type="PANTHER" id="PTHR22753">
    <property type="entry name" value="TRANSMEMBRANE PROTEIN 68"/>
    <property type="match status" value="1"/>
</dbReference>
<evidence type="ECO:0000313" key="2">
    <source>
        <dbReference type="EMBL" id="GAA0286271.1"/>
    </source>
</evidence>
<dbReference type="Pfam" id="PF01553">
    <property type="entry name" value="Acyltransferase"/>
    <property type="match status" value="1"/>
</dbReference>
<dbReference type="SMART" id="SM00563">
    <property type="entry name" value="PlsC"/>
    <property type="match status" value="1"/>
</dbReference>
<dbReference type="InterPro" id="IPR002123">
    <property type="entry name" value="Plipid/glycerol_acylTrfase"/>
</dbReference>
<keyword evidence="2" id="KW-0012">Acyltransferase</keyword>
<dbReference type="CDD" id="cd07987">
    <property type="entry name" value="LPLAT_MGAT-like"/>
    <property type="match status" value="1"/>
</dbReference>
<dbReference type="SUPFAM" id="SSF69593">
    <property type="entry name" value="Glycerol-3-phosphate (1)-acyltransferase"/>
    <property type="match status" value="1"/>
</dbReference>
<keyword evidence="3" id="KW-1185">Reference proteome</keyword>
<evidence type="ECO:0000313" key="3">
    <source>
        <dbReference type="Proteomes" id="UP001501867"/>
    </source>
</evidence>
<dbReference type="EMBL" id="BAAABV010000015">
    <property type="protein sequence ID" value="GAA0286271.1"/>
    <property type="molecule type" value="Genomic_DNA"/>
</dbReference>
<keyword evidence="2" id="KW-0808">Transferase</keyword>
<evidence type="ECO:0000259" key="1">
    <source>
        <dbReference type="SMART" id="SM00563"/>
    </source>
</evidence>
<gene>
    <name evidence="2" type="ORF">GCM10010302_25680</name>
</gene>
<dbReference type="PANTHER" id="PTHR22753:SF14">
    <property type="entry name" value="MONOACYLGLYCEROL_DIACYLGLYCEROL O-ACYLTRANSFERASE"/>
    <property type="match status" value="1"/>
</dbReference>
<organism evidence="2 3">
    <name type="scientific">Streptomyces polychromogenes</name>
    <dbReference type="NCBI Taxonomy" id="67342"/>
    <lineage>
        <taxon>Bacteria</taxon>
        <taxon>Bacillati</taxon>
        <taxon>Actinomycetota</taxon>
        <taxon>Actinomycetes</taxon>
        <taxon>Kitasatosporales</taxon>
        <taxon>Streptomycetaceae</taxon>
        <taxon>Streptomyces</taxon>
    </lineage>
</organism>
<name>A0ABP3F157_9ACTN</name>
<reference evidence="3" key="1">
    <citation type="journal article" date="2019" name="Int. J. Syst. Evol. Microbiol.">
        <title>The Global Catalogue of Microorganisms (GCM) 10K type strain sequencing project: providing services to taxonomists for standard genome sequencing and annotation.</title>
        <authorList>
            <consortium name="The Broad Institute Genomics Platform"/>
            <consortium name="The Broad Institute Genome Sequencing Center for Infectious Disease"/>
            <person name="Wu L."/>
            <person name="Ma J."/>
        </authorList>
    </citation>
    <scope>NUCLEOTIDE SEQUENCE [LARGE SCALE GENOMIC DNA]</scope>
    <source>
        <strain evidence="3">JCM 4505</strain>
    </source>
</reference>